<gene>
    <name evidence="2" type="ORF">BN3087_180021</name>
</gene>
<name>A0A0S4XM38_9BACT</name>
<sequence>MIEFLNEIVLWWHWIILGILLIIMELGIGTFFILGLGIAAILVGILDLLIGLSFTGALGIWILFSILTIIIWFKYYKETTISTSGQSNRGLDTLGTVSKEINANGRGEVTFDAPVLGNTKWHATSKDNIEIGTRVNIAEINGQLITVEKNK</sequence>
<dbReference type="EMBL" id="FAXN01000016">
    <property type="protein sequence ID" value="CUV65118.1"/>
    <property type="molecule type" value="Genomic_DNA"/>
</dbReference>
<dbReference type="InterPro" id="IPR052165">
    <property type="entry name" value="Membrane_assoc_protease"/>
</dbReference>
<proteinExistence type="predicted"/>
<dbReference type="Gene3D" id="2.40.50.140">
    <property type="entry name" value="Nucleic acid-binding proteins"/>
    <property type="match status" value="1"/>
</dbReference>
<evidence type="ECO:0000313" key="2">
    <source>
        <dbReference type="EMBL" id="CUV65118.1"/>
    </source>
</evidence>
<protein>
    <submittedName>
        <fullName evidence="2">Uncharacterized protein</fullName>
    </submittedName>
</protein>
<keyword evidence="1" id="KW-1133">Transmembrane helix</keyword>
<keyword evidence="1" id="KW-0472">Membrane</keyword>
<feature type="transmembrane region" description="Helical" evidence="1">
    <location>
        <begin position="12"/>
        <end position="42"/>
    </location>
</feature>
<reference evidence="2" key="1">
    <citation type="submission" date="2015-11" db="EMBL/GenBank/DDBJ databases">
        <authorList>
            <person name="Zhang Y."/>
            <person name="Guo Z."/>
        </authorList>
    </citation>
    <scope>NUCLEOTIDE SEQUENCE</scope>
    <source>
        <strain evidence="2">BN30871</strain>
    </source>
</reference>
<dbReference type="PANTHER" id="PTHR33507">
    <property type="entry name" value="INNER MEMBRANE PROTEIN YBBJ"/>
    <property type="match status" value="1"/>
</dbReference>
<organism evidence="2">
    <name type="scientific">Sulfurovum sp. enrichment culture clone C5</name>
    <dbReference type="NCBI Taxonomy" id="497650"/>
    <lineage>
        <taxon>Bacteria</taxon>
        <taxon>Pseudomonadati</taxon>
        <taxon>Campylobacterota</taxon>
        <taxon>Epsilonproteobacteria</taxon>
        <taxon>Campylobacterales</taxon>
        <taxon>Sulfurovaceae</taxon>
        <taxon>Sulfurovum</taxon>
        <taxon>environmental samples</taxon>
    </lineage>
</organism>
<dbReference type="InterPro" id="IPR012340">
    <property type="entry name" value="NA-bd_OB-fold"/>
</dbReference>
<accession>A0A0S4XM38</accession>
<feature type="transmembrane region" description="Helical" evidence="1">
    <location>
        <begin position="48"/>
        <end position="73"/>
    </location>
</feature>
<evidence type="ECO:0000256" key="1">
    <source>
        <dbReference type="SAM" id="Phobius"/>
    </source>
</evidence>
<dbReference type="GO" id="GO:0005886">
    <property type="term" value="C:plasma membrane"/>
    <property type="evidence" value="ECO:0007669"/>
    <property type="project" value="TreeGrafter"/>
</dbReference>
<keyword evidence="1" id="KW-0812">Transmembrane</keyword>
<dbReference type="PANTHER" id="PTHR33507:SF3">
    <property type="entry name" value="INNER MEMBRANE PROTEIN YBBJ"/>
    <property type="match status" value="1"/>
</dbReference>
<dbReference type="AlphaFoldDB" id="A0A0S4XM38"/>